<proteinExistence type="predicted"/>
<accession>A0A1L8WFJ3</accession>
<evidence type="ECO:0000313" key="1">
    <source>
        <dbReference type="EMBL" id="OJG79815.1"/>
    </source>
</evidence>
<dbReference type="Proteomes" id="UP000182152">
    <property type="component" value="Unassembled WGS sequence"/>
</dbReference>
<protein>
    <submittedName>
        <fullName evidence="1">Uncharacterized protein</fullName>
    </submittedName>
</protein>
<dbReference type="AlphaFoldDB" id="A0A1L8WFJ3"/>
<reference evidence="1 2" key="1">
    <citation type="submission" date="2014-12" db="EMBL/GenBank/DDBJ databases">
        <title>Draft genome sequences of 29 type strains of Enterococci.</title>
        <authorList>
            <person name="Zhong Z."/>
            <person name="Sun Z."/>
            <person name="Liu W."/>
            <person name="Zhang W."/>
            <person name="Zhang H."/>
        </authorList>
    </citation>
    <scope>NUCLEOTIDE SEQUENCE [LARGE SCALE GENOMIC DNA]</scope>
    <source>
        <strain evidence="1 2">DSM 15687</strain>
    </source>
</reference>
<keyword evidence="2" id="KW-1185">Reference proteome</keyword>
<dbReference type="EMBL" id="JXLB01000017">
    <property type="protein sequence ID" value="OJG79815.1"/>
    <property type="molecule type" value="Genomic_DNA"/>
</dbReference>
<comment type="caution">
    <text evidence="1">The sequence shown here is derived from an EMBL/GenBank/DDBJ whole genome shotgun (WGS) entry which is preliminary data.</text>
</comment>
<evidence type="ECO:0000313" key="2">
    <source>
        <dbReference type="Proteomes" id="UP000182152"/>
    </source>
</evidence>
<name>A0A1L8WFJ3_9ENTE</name>
<gene>
    <name evidence="1" type="ORF">RV14_GL000755</name>
</gene>
<organism evidence="1 2">
    <name type="scientific">Enterococcus ratti</name>
    <dbReference type="NCBI Taxonomy" id="150033"/>
    <lineage>
        <taxon>Bacteria</taxon>
        <taxon>Bacillati</taxon>
        <taxon>Bacillota</taxon>
        <taxon>Bacilli</taxon>
        <taxon>Lactobacillales</taxon>
        <taxon>Enterococcaceae</taxon>
        <taxon>Enterococcus</taxon>
    </lineage>
</organism>
<sequence length="75" mass="8471">MRWGIVGVSCFLILGIGLFTVNESKYSKKVEAISSEQSTNPKARIIKNRKYTKYSMGSDRIPTHGFCWICLVKAL</sequence>